<protein>
    <submittedName>
        <fullName evidence="2">Uncharacterized protein</fullName>
    </submittedName>
</protein>
<dbReference type="NCBIfam" id="NF041644">
    <property type="entry name" value="CBO0543_fam"/>
    <property type="match status" value="1"/>
</dbReference>
<organism evidence="2 4">
    <name type="scientific">Heyndrickxia ginsengihumi</name>
    <dbReference type="NCBI Taxonomy" id="363870"/>
    <lineage>
        <taxon>Bacteria</taxon>
        <taxon>Bacillati</taxon>
        <taxon>Bacillota</taxon>
        <taxon>Bacilli</taxon>
        <taxon>Bacillales</taxon>
        <taxon>Bacillaceae</taxon>
        <taxon>Heyndrickxia</taxon>
    </lineage>
</organism>
<dbReference type="Proteomes" id="UP000476934">
    <property type="component" value="Unassembled WGS sequence"/>
</dbReference>
<reference evidence="3 5" key="2">
    <citation type="submission" date="2020-02" db="EMBL/GenBank/DDBJ databases">
        <authorList>
            <person name="Feng H."/>
        </authorList>
    </citation>
    <scope>NUCLEOTIDE SEQUENCE [LARGE SCALE GENOMIC DNA]</scope>
    <source>
        <strain evidence="3 5">Gsoil 114</strain>
    </source>
</reference>
<dbReference type="Proteomes" id="UP000030588">
    <property type="component" value="Unassembled WGS sequence"/>
</dbReference>
<dbReference type="EMBL" id="JRUN01000011">
    <property type="protein sequence ID" value="KHD86079.1"/>
    <property type="molecule type" value="Genomic_DNA"/>
</dbReference>
<feature type="transmembrane region" description="Helical" evidence="1">
    <location>
        <begin position="150"/>
        <end position="171"/>
    </location>
</feature>
<dbReference type="AlphaFoldDB" id="A0A0A6VHH7"/>
<feature type="transmembrane region" description="Helical" evidence="1">
    <location>
        <begin position="64"/>
        <end position="83"/>
    </location>
</feature>
<dbReference type="RefSeq" id="WP_025728221.1">
    <property type="nucleotide sequence ID" value="NZ_JAAIWK010000015.1"/>
</dbReference>
<evidence type="ECO:0000313" key="4">
    <source>
        <dbReference type="Proteomes" id="UP000030588"/>
    </source>
</evidence>
<sequence length="175" mass="21293">MHIIYGLAWLLAAWKWGDWRNSSQYYPTFLFLSFWDLCYQFLLFNHPMWIFNTSFDKRLLPNHTFIVLFRMFTIYLSTVLIFLHHFPNKGLIKKILYILFFVLIYFGMELINHYGWKGISYHHGWNIYWSALLDTALFIALRIHFKHSPFIAWLFGVVFSITLWFIFQISISELK</sequence>
<evidence type="ECO:0000313" key="5">
    <source>
        <dbReference type="Proteomes" id="UP000476934"/>
    </source>
</evidence>
<dbReference type="InterPro" id="IPR048147">
    <property type="entry name" value="CBO0543-like"/>
</dbReference>
<dbReference type="OrthoDB" id="1730091at2"/>
<proteinExistence type="predicted"/>
<feature type="transmembrane region" description="Helical" evidence="1">
    <location>
        <begin position="127"/>
        <end position="143"/>
    </location>
</feature>
<feature type="transmembrane region" description="Helical" evidence="1">
    <location>
        <begin position="95"/>
        <end position="115"/>
    </location>
</feature>
<feature type="transmembrane region" description="Helical" evidence="1">
    <location>
        <begin position="25"/>
        <end position="44"/>
    </location>
</feature>
<evidence type="ECO:0000256" key="1">
    <source>
        <dbReference type="SAM" id="Phobius"/>
    </source>
</evidence>
<dbReference type="STRING" id="363870.NG54_05550"/>
<keyword evidence="5" id="KW-1185">Reference proteome</keyword>
<reference evidence="2 4" key="1">
    <citation type="submission" date="2014-10" db="EMBL/GenBank/DDBJ databases">
        <title>Draft genome of phytase producing Bacillus ginsengihumi strain M2.11.</title>
        <authorList>
            <person name="Toymentseva A."/>
            <person name="Boulygina E.A."/>
            <person name="Kazakov S.V."/>
            <person name="Kayumov I."/>
            <person name="Suleimanova A.D."/>
            <person name="Mardanova A.M."/>
            <person name="Maria S.N."/>
            <person name="Sergey M.Y."/>
            <person name="Sharipova M.R."/>
        </authorList>
    </citation>
    <scope>NUCLEOTIDE SEQUENCE [LARGE SCALE GENOMIC DNA]</scope>
    <source>
        <strain evidence="2 4">M2.11</strain>
    </source>
</reference>
<comment type="caution">
    <text evidence="2">The sequence shown here is derived from an EMBL/GenBank/DDBJ whole genome shotgun (WGS) entry which is preliminary data.</text>
</comment>
<dbReference type="EMBL" id="JAAIWK010000015">
    <property type="protein sequence ID" value="NEY20335.1"/>
    <property type="molecule type" value="Genomic_DNA"/>
</dbReference>
<keyword evidence="1" id="KW-0472">Membrane</keyword>
<evidence type="ECO:0000313" key="2">
    <source>
        <dbReference type="EMBL" id="KHD86079.1"/>
    </source>
</evidence>
<accession>A0A0A6VHH7</accession>
<keyword evidence="1" id="KW-1133">Transmembrane helix</keyword>
<name>A0A0A6VHH7_9BACI</name>
<gene>
    <name evidence="3" type="ORF">G4D61_10245</name>
    <name evidence="2" type="ORF">NG54_05550</name>
</gene>
<keyword evidence="1" id="KW-0812">Transmembrane</keyword>
<reference evidence="3 5" key="3">
    <citation type="submission" date="2020-03" db="EMBL/GenBank/DDBJ databases">
        <title>Bacillus aquiflavi sp. nov., isolated from yellow water of strong flavor Chinese baijiu in Yibin region of China.</title>
        <authorList>
            <person name="Xie J."/>
        </authorList>
    </citation>
    <scope>NUCLEOTIDE SEQUENCE [LARGE SCALE GENOMIC DNA]</scope>
    <source>
        <strain evidence="3 5">Gsoil 114</strain>
    </source>
</reference>
<evidence type="ECO:0000313" key="3">
    <source>
        <dbReference type="EMBL" id="NEY20335.1"/>
    </source>
</evidence>